<dbReference type="SUPFAM" id="SSF51230">
    <property type="entry name" value="Single hybrid motif"/>
    <property type="match status" value="1"/>
</dbReference>
<dbReference type="InterPro" id="IPR034733">
    <property type="entry name" value="AcCoA_carboxyl_beta"/>
</dbReference>
<evidence type="ECO:0000256" key="7">
    <source>
        <dbReference type="ARBA" id="ARBA00023267"/>
    </source>
</evidence>
<dbReference type="Pfam" id="PF01039">
    <property type="entry name" value="Carboxyl_trans"/>
    <property type="match status" value="1"/>
</dbReference>
<keyword evidence="15" id="KW-1185">Reference proteome</keyword>
<dbReference type="PANTHER" id="PTHR48095:SF5">
    <property type="entry name" value="BLL7292 PROTEIN"/>
    <property type="match status" value="1"/>
</dbReference>
<organism evidence="14 15">
    <name type="scientific">Alcanivorax xiamenensis</name>
    <dbReference type="NCBI Taxonomy" id="1177156"/>
    <lineage>
        <taxon>Bacteria</taxon>
        <taxon>Pseudomonadati</taxon>
        <taxon>Pseudomonadota</taxon>
        <taxon>Gammaproteobacteria</taxon>
        <taxon>Oceanospirillales</taxon>
        <taxon>Alcanivoracaceae</taxon>
        <taxon>Alcanivorax</taxon>
    </lineage>
</organism>
<accession>A0ABQ6Y6Y3</accession>
<dbReference type="InterPro" id="IPR011764">
    <property type="entry name" value="Biotin_carboxylation_dom"/>
</dbReference>
<dbReference type="InterPro" id="IPR029045">
    <property type="entry name" value="ClpP/crotonase-like_dom_sf"/>
</dbReference>
<name>A0ABQ6Y6Y3_9GAMM</name>
<dbReference type="InterPro" id="IPR051602">
    <property type="entry name" value="ACC_Biotin_Carboxylase"/>
</dbReference>
<dbReference type="SUPFAM" id="SSF52440">
    <property type="entry name" value="PreATP-grasp domain"/>
    <property type="match status" value="1"/>
</dbReference>
<dbReference type="SUPFAM" id="SSF56059">
    <property type="entry name" value="Glutathione synthetase ATP-binding domain-like"/>
    <property type="match status" value="1"/>
</dbReference>
<dbReference type="GO" id="GO:0005524">
    <property type="term" value="F:ATP binding"/>
    <property type="evidence" value="ECO:0007669"/>
    <property type="project" value="UniProtKB-KW"/>
</dbReference>
<keyword evidence="5 9" id="KW-0547">Nucleotide-binding</keyword>
<dbReference type="InterPro" id="IPR005479">
    <property type="entry name" value="CPAse_ATP-bd"/>
</dbReference>
<dbReference type="PROSITE" id="PS50979">
    <property type="entry name" value="BC"/>
    <property type="match status" value="1"/>
</dbReference>
<dbReference type="SUPFAM" id="SSF52096">
    <property type="entry name" value="ClpP/crotonase"/>
    <property type="match status" value="2"/>
</dbReference>
<dbReference type="Pfam" id="PF00289">
    <property type="entry name" value="Biotin_carb_N"/>
    <property type="match status" value="1"/>
</dbReference>
<dbReference type="InterPro" id="IPR011761">
    <property type="entry name" value="ATP-grasp"/>
</dbReference>
<keyword evidence="6 9" id="KW-0067">ATP-binding</keyword>
<dbReference type="Gene3D" id="2.40.50.100">
    <property type="match status" value="1"/>
</dbReference>
<dbReference type="InterPro" id="IPR011762">
    <property type="entry name" value="COA_CT_N"/>
</dbReference>
<comment type="pathway">
    <text evidence="2">Lipid metabolism; malonyl-CoA biosynthesis; malonyl-CoA from acetyl-CoA: step 1/1.</text>
</comment>
<evidence type="ECO:0000256" key="3">
    <source>
        <dbReference type="ARBA" id="ARBA00013058"/>
    </source>
</evidence>
<dbReference type="PANTHER" id="PTHR48095">
    <property type="entry name" value="PYRUVATE CARBOXYLASE SUBUNIT A"/>
    <property type="match status" value="1"/>
</dbReference>
<protein>
    <recommendedName>
        <fullName evidence="3">acetyl-CoA carboxylase</fullName>
        <ecNumber evidence="3">6.4.1.2</ecNumber>
    </recommendedName>
</protein>
<dbReference type="Gene3D" id="3.30.1490.20">
    <property type="entry name" value="ATP-grasp fold, A domain"/>
    <property type="match status" value="1"/>
</dbReference>
<feature type="domain" description="ATP-grasp" evidence="10">
    <location>
        <begin position="126"/>
        <end position="319"/>
    </location>
</feature>
<dbReference type="Gene3D" id="3.40.50.20">
    <property type="match status" value="1"/>
</dbReference>
<evidence type="ECO:0000259" key="10">
    <source>
        <dbReference type="PROSITE" id="PS50975"/>
    </source>
</evidence>
<dbReference type="EMBL" id="AQPF01000020">
    <property type="protein sequence ID" value="KAF0805156.1"/>
    <property type="molecule type" value="Genomic_DNA"/>
</dbReference>
<evidence type="ECO:0000313" key="14">
    <source>
        <dbReference type="EMBL" id="KAF0805156.1"/>
    </source>
</evidence>
<evidence type="ECO:0000256" key="8">
    <source>
        <dbReference type="ARBA" id="ARBA00023268"/>
    </source>
</evidence>
<evidence type="ECO:0000259" key="12">
    <source>
        <dbReference type="PROSITE" id="PS50980"/>
    </source>
</evidence>
<dbReference type="SUPFAM" id="SSF51246">
    <property type="entry name" value="Rudiment single hybrid motif"/>
    <property type="match status" value="1"/>
</dbReference>
<dbReference type="InterPro" id="IPR011763">
    <property type="entry name" value="COA_CT_C"/>
</dbReference>
<evidence type="ECO:0000256" key="9">
    <source>
        <dbReference type="PROSITE-ProRule" id="PRU00409"/>
    </source>
</evidence>
<proteinExistence type="predicted"/>
<dbReference type="CDD" id="cd06850">
    <property type="entry name" value="biotinyl_domain"/>
    <property type="match status" value="1"/>
</dbReference>
<feature type="domain" description="CoA carboxyltransferase N-terminal" evidence="12">
    <location>
        <begin position="568"/>
        <end position="830"/>
    </location>
</feature>
<dbReference type="InterPro" id="IPR005481">
    <property type="entry name" value="BC-like_N"/>
</dbReference>
<dbReference type="Proteomes" id="UP000771797">
    <property type="component" value="Unassembled WGS sequence"/>
</dbReference>
<comment type="cofactor">
    <cofactor evidence="1">
        <name>biotin</name>
        <dbReference type="ChEBI" id="CHEBI:57586"/>
    </cofactor>
</comment>
<dbReference type="InterPro" id="IPR005482">
    <property type="entry name" value="Biotin_COase_C"/>
</dbReference>
<dbReference type="InterPro" id="IPR011053">
    <property type="entry name" value="Single_hybrid_motif"/>
</dbReference>
<feature type="domain" description="CoA carboxyltransferase C-terminal" evidence="13">
    <location>
        <begin position="834"/>
        <end position="1073"/>
    </location>
</feature>
<evidence type="ECO:0000256" key="1">
    <source>
        <dbReference type="ARBA" id="ARBA00001953"/>
    </source>
</evidence>
<dbReference type="RefSeq" id="WP_159660945.1">
    <property type="nucleotide sequence ID" value="NZ_AQPF01000020.1"/>
</dbReference>
<comment type="caution">
    <text evidence="14">The sequence shown here is derived from an EMBL/GenBank/DDBJ whole genome shotgun (WGS) entry which is preliminary data.</text>
</comment>
<sequence>MAETKDQGAISVLVANRGEIAVRIIRAIHEMGGRAVAVFPEDDKDALHVHRADEAVVLAGTGVAAYLNASALIEAALSSGCGAIHPGYGFLSENADFAHRCAEAGVVFIGPSADTLAMLGDKARARAFAMEQGVAVMPGTTGATTLAEAEAFASEHGAVMIKALSGGGGRGMRAVTDRAELPAAFERCRSEAAQAFGDDALYVERLARNPRHIEIQVVGDGVSVQHLGERDCSIQRRHQKLIEIAPSPALEADQRDRIVAAALQLARALNYRGLGTFEFLVDGDEVFFMEANPRLQVEHTVTEQVTGVNLVATQLRIANGARLPDIGLAEPPLPRGFAVQARVNLETLDVDGSPRPGSGVIHGFALPSGPGLRVDTYGYAGYRVSPRYDSLIAKVIGHGDDFVTAARRTAAALAEFGIEGVPTNLDLVHGIVTEPDFVRGRFDTGYLDQNLPALLSHRRPGRGAPVAAIGQERRDILHPQVPDGACSVRSTLGGVLLKMDVAPGDVVPAGAPLLVVEAMKMEHVIRATESMRIDGVVAAAGDFVDEGDVLVYGSPVEHSGAPVAETVVEDWSAEVAEIVRRRQLAEAMGGEAKVERQRVAGKLTARERVTALADPDSFREIGALTGFVDYVDGRAERILPANFVAGTATVEGRKIVLGVDDFTVRGGSGDAAIHDKQIYAERYAREMRLPVVRLLDGASGGGSVKTARENGFTYIPVNPAWDAVVDNLSLVPVVAACLGPTVGLGAARLVMSHLAVMVEGLGQLFTAGPPVVRGGTGEDLTKEELGGADIHRGTGSVERIVPDEATAFAVIRTFLGYLPGSAFELPPVVSSLDPAARQESALLSAIPRNPRHPYAIGPILEAIFDAGSVFTYAEYGDGIVTALARLDGHPVGVIASDPMRGATMSVEGAQAVGRLVDLCETFHLPIVSLTDQAGMTIGSVAERRATIRAGARAIAAVYQARVPQAEIILRRVYGVGGAGIINRHRASRSWSWPSGDWGSLPVQGGIEAAFRAQIEASDDPAATIAEIAAELKAVSSPFRTAEHFGAQDLIDPRDSRALLCDWVRDAYRLLPEQVGPPSFGARP</sequence>
<gene>
    <name evidence="14" type="ORF">A6D6_02541</name>
</gene>
<evidence type="ECO:0000313" key="15">
    <source>
        <dbReference type="Proteomes" id="UP000771797"/>
    </source>
</evidence>
<dbReference type="PROSITE" id="PS00867">
    <property type="entry name" value="CPSASE_2"/>
    <property type="match status" value="1"/>
</dbReference>
<dbReference type="Pfam" id="PF02785">
    <property type="entry name" value="Biotin_carb_C"/>
    <property type="match status" value="1"/>
</dbReference>
<evidence type="ECO:0000256" key="2">
    <source>
        <dbReference type="ARBA" id="ARBA00004956"/>
    </source>
</evidence>
<reference evidence="14 15" key="1">
    <citation type="submission" date="2012-09" db="EMBL/GenBank/DDBJ databases">
        <title>Genome Sequence of alkane-degrading Bacterium Alcanivorax sp. 6-D-6.</title>
        <authorList>
            <person name="Lai Q."/>
            <person name="Shao Z."/>
        </authorList>
    </citation>
    <scope>NUCLEOTIDE SEQUENCE [LARGE SCALE GENOMIC DNA]</scope>
    <source>
        <strain evidence="14 15">6-D-6</strain>
    </source>
</reference>
<evidence type="ECO:0000256" key="5">
    <source>
        <dbReference type="ARBA" id="ARBA00022741"/>
    </source>
</evidence>
<keyword evidence="8" id="KW-0511">Multifunctional enzyme</keyword>
<dbReference type="Gene3D" id="3.90.226.10">
    <property type="entry name" value="2-enoyl-CoA Hydratase, Chain A, domain 1"/>
    <property type="match status" value="2"/>
</dbReference>
<dbReference type="PROSITE" id="PS50980">
    <property type="entry name" value="COA_CT_NTER"/>
    <property type="match status" value="1"/>
</dbReference>
<dbReference type="EC" id="6.4.1.2" evidence="3"/>
<evidence type="ECO:0000259" key="13">
    <source>
        <dbReference type="PROSITE" id="PS50989"/>
    </source>
</evidence>
<dbReference type="Pfam" id="PF02786">
    <property type="entry name" value="CPSase_L_D2"/>
    <property type="match status" value="1"/>
</dbReference>
<feature type="domain" description="Biotin carboxylation" evidence="11">
    <location>
        <begin position="8"/>
        <end position="452"/>
    </location>
</feature>
<dbReference type="Pfam" id="PF00364">
    <property type="entry name" value="Biotin_lipoyl"/>
    <property type="match status" value="1"/>
</dbReference>
<keyword evidence="7" id="KW-0092">Biotin</keyword>
<dbReference type="PROSITE" id="PS50989">
    <property type="entry name" value="COA_CT_CTER"/>
    <property type="match status" value="1"/>
</dbReference>
<dbReference type="InterPro" id="IPR016185">
    <property type="entry name" value="PreATP-grasp_dom_sf"/>
</dbReference>
<dbReference type="Gene3D" id="3.30.470.20">
    <property type="entry name" value="ATP-grasp fold, B domain"/>
    <property type="match status" value="1"/>
</dbReference>
<dbReference type="InterPro" id="IPR000089">
    <property type="entry name" value="Biotin_lipoyl"/>
</dbReference>
<evidence type="ECO:0000256" key="6">
    <source>
        <dbReference type="ARBA" id="ARBA00022840"/>
    </source>
</evidence>
<dbReference type="InterPro" id="IPR013815">
    <property type="entry name" value="ATP_grasp_subdomain_1"/>
</dbReference>
<dbReference type="SMART" id="SM00878">
    <property type="entry name" value="Biotin_carb_C"/>
    <property type="match status" value="1"/>
</dbReference>
<evidence type="ECO:0000256" key="4">
    <source>
        <dbReference type="ARBA" id="ARBA00022598"/>
    </source>
</evidence>
<keyword evidence="4" id="KW-0436">Ligase</keyword>
<evidence type="ECO:0000259" key="11">
    <source>
        <dbReference type="PROSITE" id="PS50979"/>
    </source>
</evidence>
<dbReference type="PROSITE" id="PS50975">
    <property type="entry name" value="ATP_GRASP"/>
    <property type="match status" value="1"/>
</dbReference>
<dbReference type="InterPro" id="IPR011054">
    <property type="entry name" value="Rudment_hybrid_motif"/>
</dbReference>